<protein>
    <submittedName>
        <fullName evidence="3">Uncharacterized protein</fullName>
    </submittedName>
</protein>
<proteinExistence type="predicted"/>
<keyword evidence="1" id="KW-1133">Transmembrane helix</keyword>
<feature type="chain" id="PRO_5044867962" evidence="2">
    <location>
        <begin position="21"/>
        <end position="251"/>
    </location>
</feature>
<dbReference type="AlphaFoldDB" id="A0ABD0JX26"/>
<keyword evidence="2" id="KW-0732">Signal</keyword>
<dbReference type="Proteomes" id="UP001519460">
    <property type="component" value="Unassembled WGS sequence"/>
</dbReference>
<accession>A0ABD0JX26</accession>
<feature type="signal peptide" evidence="2">
    <location>
        <begin position="1"/>
        <end position="20"/>
    </location>
</feature>
<evidence type="ECO:0000313" key="4">
    <source>
        <dbReference type="Proteomes" id="UP001519460"/>
    </source>
</evidence>
<organism evidence="3 4">
    <name type="scientific">Batillaria attramentaria</name>
    <dbReference type="NCBI Taxonomy" id="370345"/>
    <lineage>
        <taxon>Eukaryota</taxon>
        <taxon>Metazoa</taxon>
        <taxon>Spiralia</taxon>
        <taxon>Lophotrochozoa</taxon>
        <taxon>Mollusca</taxon>
        <taxon>Gastropoda</taxon>
        <taxon>Caenogastropoda</taxon>
        <taxon>Sorbeoconcha</taxon>
        <taxon>Cerithioidea</taxon>
        <taxon>Batillariidae</taxon>
        <taxon>Batillaria</taxon>
    </lineage>
</organism>
<evidence type="ECO:0000256" key="1">
    <source>
        <dbReference type="SAM" id="Phobius"/>
    </source>
</evidence>
<comment type="caution">
    <text evidence="3">The sequence shown here is derived from an EMBL/GenBank/DDBJ whole genome shotgun (WGS) entry which is preliminary data.</text>
</comment>
<keyword evidence="4" id="KW-1185">Reference proteome</keyword>
<evidence type="ECO:0000313" key="3">
    <source>
        <dbReference type="EMBL" id="KAK7479547.1"/>
    </source>
</evidence>
<name>A0ABD0JX26_9CAEN</name>
<feature type="transmembrane region" description="Helical" evidence="1">
    <location>
        <begin position="203"/>
        <end position="225"/>
    </location>
</feature>
<keyword evidence="1" id="KW-0812">Transmembrane</keyword>
<gene>
    <name evidence="3" type="ORF">BaRGS_00029184</name>
</gene>
<evidence type="ECO:0000256" key="2">
    <source>
        <dbReference type="SAM" id="SignalP"/>
    </source>
</evidence>
<reference evidence="3 4" key="1">
    <citation type="journal article" date="2023" name="Sci. Data">
        <title>Genome assembly of the Korean intertidal mud-creeper Batillaria attramentaria.</title>
        <authorList>
            <person name="Patra A.K."/>
            <person name="Ho P.T."/>
            <person name="Jun S."/>
            <person name="Lee S.J."/>
            <person name="Kim Y."/>
            <person name="Won Y.J."/>
        </authorList>
    </citation>
    <scope>NUCLEOTIDE SEQUENCE [LARGE SCALE GENOMIC DNA]</scope>
    <source>
        <strain evidence="3">Wonlab-2016</strain>
    </source>
</reference>
<feature type="non-terminal residue" evidence="3">
    <location>
        <position position="251"/>
    </location>
</feature>
<dbReference type="EMBL" id="JACVVK020000300">
    <property type="protein sequence ID" value="KAK7479547.1"/>
    <property type="molecule type" value="Genomic_DNA"/>
</dbReference>
<sequence length="251" mass="27292">MWRLRILFALCLIFQAPVYTNSVCPGLPPVRNGDCFAADLASDTTVFPLSEGNCNFTGSLCSYHQACRDPGMSNWTAGIDAAEVYHESGCSESYSVLESRWLELQYELCVTFKFSADPPASLTVVMESTYSFPDLCNERSTLVSGGDVVTQTVRVPNPVTGQLRFRARGGGDESLVKIYYVNVEAGRCEKPETSKIDAVDRDVAIIMGSLLVAVIVFCAAVLLAVRMGRRSNKITDVESGVKGKRSSLSGE</sequence>
<keyword evidence="1" id="KW-0472">Membrane</keyword>